<keyword evidence="1" id="KW-0812">Transmembrane</keyword>
<keyword evidence="1" id="KW-1133">Transmembrane helix</keyword>
<comment type="caution">
    <text evidence="2">The sequence shown here is derived from an EMBL/GenBank/DDBJ whole genome shotgun (WGS) entry which is preliminary data.</text>
</comment>
<dbReference type="InParanoid" id="A0A2P6NU60"/>
<keyword evidence="3" id="KW-1185">Reference proteome</keyword>
<feature type="transmembrane region" description="Helical" evidence="1">
    <location>
        <begin position="183"/>
        <end position="203"/>
    </location>
</feature>
<dbReference type="AlphaFoldDB" id="A0A2P6NU60"/>
<proteinExistence type="predicted"/>
<gene>
    <name evidence="2" type="ORF">PROFUN_00713</name>
</gene>
<evidence type="ECO:0000256" key="1">
    <source>
        <dbReference type="SAM" id="Phobius"/>
    </source>
</evidence>
<name>A0A2P6NU60_9EUKA</name>
<feature type="transmembrane region" description="Helical" evidence="1">
    <location>
        <begin position="247"/>
        <end position="266"/>
    </location>
</feature>
<evidence type="ECO:0000313" key="3">
    <source>
        <dbReference type="Proteomes" id="UP000241769"/>
    </source>
</evidence>
<accession>A0A2P6NU60</accession>
<organism evidence="2 3">
    <name type="scientific">Planoprotostelium fungivorum</name>
    <dbReference type="NCBI Taxonomy" id="1890364"/>
    <lineage>
        <taxon>Eukaryota</taxon>
        <taxon>Amoebozoa</taxon>
        <taxon>Evosea</taxon>
        <taxon>Variosea</taxon>
        <taxon>Cavosteliida</taxon>
        <taxon>Cavosteliaceae</taxon>
        <taxon>Planoprotostelium</taxon>
    </lineage>
</organism>
<dbReference type="Proteomes" id="UP000241769">
    <property type="component" value="Unassembled WGS sequence"/>
</dbReference>
<sequence length="300" mass="35118">MSSVNIDVISLGAHRHRPSRLYQLKRNQDHWLGFTFSGNVAQQEITLSLRKDSKEEPVIIKIPLAQISALDFQYSKLNNCSLLIEVRKPIAVSAVRKTPVHFFLCQFSSEDVGQLDHFIKSSPYLMRKVKRGIPRYLFEMPLALLLPFYSRQYRQLCVAVFYAIQIIITLSLMYEIYRRLPLFITYPIDTIPRLLLYVVTAIYSRVSDAFNAHPILSGLITVIFGWPLLGVSFVVGILWFLFFQHSAWIYIVYISFVQVMSIWSNWNKIFSLLKRISRGFLFLLDKIWRRSDKKLLKKNE</sequence>
<feature type="transmembrane region" description="Helical" evidence="1">
    <location>
        <begin position="156"/>
        <end position="177"/>
    </location>
</feature>
<protein>
    <submittedName>
        <fullName evidence="2">Uncharacterized protein</fullName>
    </submittedName>
</protein>
<reference evidence="2 3" key="1">
    <citation type="journal article" date="2018" name="Genome Biol. Evol.">
        <title>Multiple Roots of Fruiting Body Formation in Amoebozoa.</title>
        <authorList>
            <person name="Hillmann F."/>
            <person name="Forbes G."/>
            <person name="Novohradska S."/>
            <person name="Ferling I."/>
            <person name="Riege K."/>
            <person name="Groth M."/>
            <person name="Westermann M."/>
            <person name="Marz M."/>
            <person name="Spaller T."/>
            <person name="Winckler T."/>
            <person name="Schaap P."/>
            <person name="Glockner G."/>
        </authorList>
    </citation>
    <scope>NUCLEOTIDE SEQUENCE [LARGE SCALE GENOMIC DNA]</scope>
    <source>
        <strain evidence="2 3">Jena</strain>
    </source>
</reference>
<feature type="transmembrane region" description="Helical" evidence="1">
    <location>
        <begin position="215"/>
        <end position="241"/>
    </location>
</feature>
<evidence type="ECO:0000313" key="2">
    <source>
        <dbReference type="EMBL" id="PRP87502.1"/>
    </source>
</evidence>
<dbReference type="EMBL" id="MDYQ01000020">
    <property type="protein sequence ID" value="PRP87502.1"/>
    <property type="molecule type" value="Genomic_DNA"/>
</dbReference>
<keyword evidence="1" id="KW-0472">Membrane</keyword>